<proteinExistence type="predicted"/>
<feature type="non-terminal residue" evidence="2">
    <location>
        <position position="103"/>
    </location>
</feature>
<reference evidence="2" key="1">
    <citation type="journal article" date="2016" name="Gigascience">
        <title>De novo construction of an expanded transcriptome assembly for the western tarnished plant bug, Lygus hesperus.</title>
        <authorList>
            <person name="Tassone E.E."/>
            <person name="Geib S.M."/>
            <person name="Hall B."/>
            <person name="Fabrick J.A."/>
            <person name="Brent C.S."/>
            <person name="Hull J.J."/>
        </authorList>
    </citation>
    <scope>NUCLEOTIDE SEQUENCE</scope>
</reference>
<dbReference type="AlphaFoldDB" id="A0A146L7Q6"/>
<name>A0A146L7Q6_LYGHE</name>
<protein>
    <submittedName>
        <fullName evidence="2">Uncharacterized protein</fullName>
    </submittedName>
</protein>
<dbReference type="EMBL" id="GDHC01014994">
    <property type="protein sequence ID" value="JAQ03635.1"/>
    <property type="molecule type" value="Transcribed_RNA"/>
</dbReference>
<feature type="compositionally biased region" description="Basic and acidic residues" evidence="1">
    <location>
        <begin position="61"/>
        <end position="72"/>
    </location>
</feature>
<organism evidence="2">
    <name type="scientific">Lygus hesperus</name>
    <name type="common">Western plant bug</name>
    <dbReference type="NCBI Taxonomy" id="30085"/>
    <lineage>
        <taxon>Eukaryota</taxon>
        <taxon>Metazoa</taxon>
        <taxon>Ecdysozoa</taxon>
        <taxon>Arthropoda</taxon>
        <taxon>Hexapoda</taxon>
        <taxon>Insecta</taxon>
        <taxon>Pterygota</taxon>
        <taxon>Neoptera</taxon>
        <taxon>Paraneoptera</taxon>
        <taxon>Hemiptera</taxon>
        <taxon>Heteroptera</taxon>
        <taxon>Panheteroptera</taxon>
        <taxon>Cimicomorpha</taxon>
        <taxon>Miridae</taxon>
        <taxon>Mirini</taxon>
        <taxon>Lygus</taxon>
    </lineage>
</organism>
<sequence>MHDANNTTLKTQAAWNLSSADSPEYRPNIGDLYGSNVDHLSTSLLYTTSLAPSEPSEPLVEDPHARHYNTDRPRRVTALLGRVKHGATNTTLKTQAARNISSA</sequence>
<feature type="region of interest" description="Disordered" evidence="1">
    <location>
        <begin position="50"/>
        <end position="72"/>
    </location>
</feature>
<feature type="region of interest" description="Disordered" evidence="1">
    <location>
        <begin position="1"/>
        <end position="26"/>
    </location>
</feature>
<evidence type="ECO:0000256" key="1">
    <source>
        <dbReference type="SAM" id="MobiDB-lite"/>
    </source>
</evidence>
<gene>
    <name evidence="2" type="ORF">g.62706</name>
</gene>
<feature type="compositionally biased region" description="Polar residues" evidence="1">
    <location>
        <begin position="1"/>
        <end position="21"/>
    </location>
</feature>
<accession>A0A146L7Q6</accession>
<evidence type="ECO:0000313" key="2">
    <source>
        <dbReference type="EMBL" id="JAQ03635.1"/>
    </source>
</evidence>